<evidence type="ECO:0000313" key="3">
    <source>
        <dbReference type="Proteomes" id="UP001589753"/>
    </source>
</evidence>
<accession>A0ABV5LML1</accession>
<keyword evidence="1" id="KW-1133">Transmembrane helix</keyword>
<evidence type="ECO:0000313" key="2">
    <source>
        <dbReference type="EMBL" id="MFB9353157.1"/>
    </source>
</evidence>
<keyword evidence="3" id="KW-1185">Reference proteome</keyword>
<name>A0ABV5LML1_9ACTN</name>
<protein>
    <submittedName>
        <fullName evidence="2">Uncharacterized protein</fullName>
    </submittedName>
</protein>
<keyword evidence="1" id="KW-0472">Membrane</keyword>
<reference evidence="2 3" key="1">
    <citation type="submission" date="2024-09" db="EMBL/GenBank/DDBJ databases">
        <authorList>
            <person name="Sun Q."/>
            <person name="Mori K."/>
        </authorList>
    </citation>
    <scope>NUCLEOTIDE SEQUENCE [LARGE SCALE GENOMIC DNA]</scope>
    <source>
        <strain evidence="2 3">JCM 9767</strain>
    </source>
</reference>
<feature type="transmembrane region" description="Helical" evidence="1">
    <location>
        <begin position="6"/>
        <end position="23"/>
    </location>
</feature>
<comment type="caution">
    <text evidence="2">The sequence shown here is derived from an EMBL/GenBank/DDBJ whole genome shotgun (WGS) entry which is preliminary data.</text>
</comment>
<proteinExistence type="predicted"/>
<keyword evidence="1" id="KW-0812">Transmembrane</keyword>
<evidence type="ECO:0000256" key="1">
    <source>
        <dbReference type="SAM" id="Phobius"/>
    </source>
</evidence>
<dbReference type="EMBL" id="JBHMDI010000384">
    <property type="protein sequence ID" value="MFB9353157.1"/>
    <property type="molecule type" value="Genomic_DNA"/>
</dbReference>
<organism evidence="2 3">
    <name type="scientific">Streptomyces heliomycini</name>
    <dbReference type="NCBI Taxonomy" id="284032"/>
    <lineage>
        <taxon>Bacteria</taxon>
        <taxon>Bacillati</taxon>
        <taxon>Actinomycetota</taxon>
        <taxon>Actinomycetes</taxon>
        <taxon>Kitasatosporales</taxon>
        <taxon>Streptomycetaceae</taxon>
        <taxon>Streptomyces</taxon>
    </lineage>
</organism>
<gene>
    <name evidence="2" type="ORF">ACFFUA_38175</name>
</gene>
<sequence>MASVIVAPFVTGLALTFVIEALLRPPVMPFWRRAPATLAAHLGSWCLLYALFLLVLQRPWLAAGFVTSLQLVVVQSSNTKSATLKEPF</sequence>
<feature type="non-terminal residue" evidence="2">
    <location>
        <position position="88"/>
    </location>
</feature>
<dbReference type="RefSeq" id="WP_380958005.1">
    <property type="nucleotide sequence ID" value="NZ_JBHMDI010000384.1"/>
</dbReference>
<feature type="transmembrane region" description="Helical" evidence="1">
    <location>
        <begin position="35"/>
        <end position="56"/>
    </location>
</feature>
<dbReference type="Proteomes" id="UP001589753">
    <property type="component" value="Unassembled WGS sequence"/>
</dbReference>